<keyword evidence="6" id="KW-0472">Membrane</keyword>
<name>A0A8T2MJB9_ASTMX</name>
<evidence type="ECO:0000256" key="3">
    <source>
        <dbReference type="ARBA" id="ARBA00022692"/>
    </source>
</evidence>
<proteinExistence type="inferred from homology"/>
<dbReference type="PANTHER" id="PTHR46730:SF4">
    <property type="entry name" value="POLYCYSTIC KIDNEY DISEASE PROTEIN 1-LIKE 1"/>
    <property type="match status" value="1"/>
</dbReference>
<dbReference type="InterPro" id="IPR022409">
    <property type="entry name" value="PKD/Chitinase_dom"/>
</dbReference>
<evidence type="ECO:0000313" key="9">
    <source>
        <dbReference type="EMBL" id="KAG9283274.1"/>
    </source>
</evidence>
<evidence type="ECO:0000259" key="7">
    <source>
        <dbReference type="PROSITE" id="PS50093"/>
    </source>
</evidence>
<dbReference type="CDD" id="cd00146">
    <property type="entry name" value="PKD"/>
    <property type="match status" value="2"/>
</dbReference>
<organism evidence="9 10">
    <name type="scientific">Astyanax mexicanus</name>
    <name type="common">Blind cave fish</name>
    <name type="synonym">Astyanax fasciatus mexicanus</name>
    <dbReference type="NCBI Taxonomy" id="7994"/>
    <lineage>
        <taxon>Eukaryota</taxon>
        <taxon>Metazoa</taxon>
        <taxon>Chordata</taxon>
        <taxon>Craniata</taxon>
        <taxon>Vertebrata</taxon>
        <taxon>Euteleostomi</taxon>
        <taxon>Actinopterygii</taxon>
        <taxon>Neopterygii</taxon>
        <taxon>Teleostei</taxon>
        <taxon>Ostariophysi</taxon>
        <taxon>Characiformes</taxon>
        <taxon>Characoidei</taxon>
        <taxon>Acestrorhamphidae</taxon>
        <taxon>Acestrorhamphinae</taxon>
        <taxon>Astyanax</taxon>
    </lineage>
</organism>
<accession>A0A8T2MJB9</accession>
<dbReference type="Gene3D" id="2.60.40.10">
    <property type="entry name" value="Immunoglobulins"/>
    <property type="match status" value="3"/>
</dbReference>
<evidence type="ECO:0000313" key="10">
    <source>
        <dbReference type="Proteomes" id="UP000752171"/>
    </source>
</evidence>
<comment type="similarity">
    <text evidence="2">Belongs to the polycystin family.</text>
</comment>
<feature type="domain" description="REJ" evidence="8">
    <location>
        <begin position="170"/>
        <end position="439"/>
    </location>
</feature>
<dbReference type="InterPro" id="IPR014010">
    <property type="entry name" value="REJ_dom"/>
</dbReference>
<dbReference type="PANTHER" id="PTHR46730">
    <property type="entry name" value="POLYCYSTIN-1"/>
    <property type="match status" value="1"/>
</dbReference>
<dbReference type="PROSITE" id="PS51111">
    <property type="entry name" value="REJ"/>
    <property type="match status" value="1"/>
</dbReference>
<keyword evidence="3" id="KW-0812">Transmembrane</keyword>
<dbReference type="PROSITE" id="PS50093">
    <property type="entry name" value="PKD"/>
    <property type="match status" value="2"/>
</dbReference>
<keyword evidence="5" id="KW-1133">Transmembrane helix</keyword>
<feature type="domain" description="PKD" evidence="7">
    <location>
        <begin position="111"/>
        <end position="158"/>
    </location>
</feature>
<dbReference type="Pfam" id="PF00801">
    <property type="entry name" value="PKD"/>
    <property type="match status" value="2"/>
</dbReference>
<evidence type="ECO:0000256" key="6">
    <source>
        <dbReference type="ARBA" id="ARBA00023136"/>
    </source>
</evidence>
<dbReference type="Pfam" id="PF02010">
    <property type="entry name" value="REJ"/>
    <property type="match status" value="1"/>
</dbReference>
<sequence length="439" mass="49281">CSSAVQIYTEKQAYATGTDVTFLAVTEENDPLEFHWNFGDSNYIATTSRTFIKNFLLPDRYNVSVCVSDGLRSVRSEIYHVVIQTPVQVNRLLYTPSVLLDTPVIFNCRINAGSEVSYLWDFGDETQQVGKNTEHHLFNRTGEFMVKVTVFNLVSAASLKGHLFVVFEPCQPPPVKNMGPSKIQVWRYQSVSLAVTFESQIQCNISRGLLYTWTLYNPAGLQLHVPHIQTDRQDLELPKYLLQYGTYKAVAKVQIVGSIVYSNYSVQIEVMSSPPVSIINGGTNVFISRNNNSIITLDGQKSYDPDFPDNLMSYRWRCHLVNSVERSCFRENIPDTSAVLTFPASALQPDCDLFKFTLTVHSANRSSSSHTFITVRSKPTSITHISCTDCKGNSVSWNQQFSVTAVCENCPGSVTYSWKLYLVNSSSKIVPDGKVVPLY</sequence>
<protein>
    <submittedName>
        <fullName evidence="9">Polycystic kidney disease 1 like 1</fullName>
    </submittedName>
</protein>
<comment type="caution">
    <text evidence="9">The sequence shown here is derived from an EMBL/GenBank/DDBJ whole genome shotgun (WGS) entry which is preliminary data.</text>
</comment>
<dbReference type="GO" id="GO:0006816">
    <property type="term" value="P:calcium ion transport"/>
    <property type="evidence" value="ECO:0007669"/>
    <property type="project" value="TreeGrafter"/>
</dbReference>
<evidence type="ECO:0000256" key="5">
    <source>
        <dbReference type="ARBA" id="ARBA00022989"/>
    </source>
</evidence>
<dbReference type="Proteomes" id="UP000752171">
    <property type="component" value="Unassembled WGS sequence"/>
</dbReference>
<evidence type="ECO:0000256" key="1">
    <source>
        <dbReference type="ARBA" id="ARBA00004141"/>
    </source>
</evidence>
<dbReference type="SUPFAM" id="SSF49299">
    <property type="entry name" value="PKD domain"/>
    <property type="match status" value="1"/>
</dbReference>
<feature type="domain" description="PKD" evidence="7">
    <location>
        <begin position="26"/>
        <end position="90"/>
    </location>
</feature>
<feature type="non-terminal residue" evidence="9">
    <location>
        <position position="1"/>
    </location>
</feature>
<keyword evidence="4" id="KW-0677">Repeat</keyword>
<dbReference type="GO" id="GO:0005886">
    <property type="term" value="C:plasma membrane"/>
    <property type="evidence" value="ECO:0007669"/>
    <property type="project" value="TreeGrafter"/>
</dbReference>
<dbReference type="InterPro" id="IPR002859">
    <property type="entry name" value="PKD/REJ-like"/>
</dbReference>
<evidence type="ECO:0000259" key="8">
    <source>
        <dbReference type="PROSITE" id="PS51111"/>
    </source>
</evidence>
<dbReference type="EMBL" id="JAICCE010000001">
    <property type="protein sequence ID" value="KAG9283274.1"/>
    <property type="molecule type" value="Genomic_DNA"/>
</dbReference>
<evidence type="ECO:0000256" key="4">
    <source>
        <dbReference type="ARBA" id="ARBA00022737"/>
    </source>
</evidence>
<reference evidence="9 10" key="1">
    <citation type="submission" date="2021-07" db="EMBL/GenBank/DDBJ databases">
        <authorList>
            <person name="Imarazene B."/>
            <person name="Zahm M."/>
            <person name="Klopp C."/>
            <person name="Cabau C."/>
            <person name="Beille S."/>
            <person name="Jouanno E."/>
            <person name="Castinel A."/>
            <person name="Lluch J."/>
            <person name="Gil L."/>
            <person name="Kuchtly C."/>
            <person name="Lopez Roques C."/>
            <person name="Donnadieu C."/>
            <person name="Parrinello H."/>
            <person name="Journot L."/>
            <person name="Du K."/>
            <person name="Schartl M."/>
            <person name="Retaux S."/>
            <person name="Guiguen Y."/>
        </authorList>
    </citation>
    <scope>NUCLEOTIDE SEQUENCE [LARGE SCALE GENOMIC DNA]</scope>
    <source>
        <strain evidence="9">Pach_M1</strain>
        <tissue evidence="9">Testis</tissue>
    </source>
</reference>
<dbReference type="InterPro" id="IPR013783">
    <property type="entry name" value="Ig-like_fold"/>
</dbReference>
<dbReference type="SMART" id="SM00089">
    <property type="entry name" value="PKD"/>
    <property type="match status" value="2"/>
</dbReference>
<dbReference type="GO" id="GO:0005261">
    <property type="term" value="F:monoatomic cation channel activity"/>
    <property type="evidence" value="ECO:0007669"/>
    <property type="project" value="TreeGrafter"/>
</dbReference>
<evidence type="ECO:0000256" key="2">
    <source>
        <dbReference type="ARBA" id="ARBA00007200"/>
    </source>
</evidence>
<comment type="subcellular location">
    <subcellularLocation>
        <location evidence="1">Membrane</location>
        <topology evidence="1">Multi-pass membrane protein</topology>
    </subcellularLocation>
</comment>
<gene>
    <name evidence="9" type="primary">PKD1L1</name>
    <name evidence="9" type="ORF">AMEX_G2025</name>
</gene>
<dbReference type="InterPro" id="IPR035986">
    <property type="entry name" value="PKD_dom_sf"/>
</dbReference>
<dbReference type="AlphaFoldDB" id="A0A8T2MJB9"/>
<dbReference type="InterPro" id="IPR000601">
    <property type="entry name" value="PKD_dom"/>
</dbReference>